<keyword evidence="5" id="KW-1185">Reference proteome</keyword>
<dbReference type="FunFam" id="3.40.30.10:FF:000245">
    <property type="entry name" value="Thioredoxin"/>
    <property type="match status" value="1"/>
</dbReference>
<evidence type="ECO:0000259" key="3">
    <source>
        <dbReference type="PROSITE" id="PS51352"/>
    </source>
</evidence>
<name>A0A1V6SMQ6_9EURO</name>
<dbReference type="AlphaFoldDB" id="A0A1V6SMQ6"/>
<organism evidence="4 5">
    <name type="scientific">Penicillium steckii</name>
    <dbReference type="NCBI Taxonomy" id="303698"/>
    <lineage>
        <taxon>Eukaryota</taxon>
        <taxon>Fungi</taxon>
        <taxon>Dikarya</taxon>
        <taxon>Ascomycota</taxon>
        <taxon>Pezizomycotina</taxon>
        <taxon>Eurotiomycetes</taxon>
        <taxon>Eurotiomycetidae</taxon>
        <taxon>Eurotiales</taxon>
        <taxon>Aspergillaceae</taxon>
        <taxon>Penicillium</taxon>
    </lineage>
</organism>
<dbReference type="SUPFAM" id="SSF52833">
    <property type="entry name" value="Thioredoxin-like"/>
    <property type="match status" value="1"/>
</dbReference>
<proteinExistence type="inferred from homology"/>
<dbReference type="PROSITE" id="PS00194">
    <property type="entry name" value="THIOREDOXIN_1"/>
    <property type="match status" value="1"/>
</dbReference>
<dbReference type="CDD" id="cd02947">
    <property type="entry name" value="TRX_family"/>
    <property type="match status" value="1"/>
</dbReference>
<dbReference type="EMBL" id="MLKD01000031">
    <property type="protein sequence ID" value="OQE14949.1"/>
    <property type="molecule type" value="Genomic_DNA"/>
</dbReference>
<dbReference type="OrthoDB" id="10263751at2759"/>
<evidence type="ECO:0000256" key="2">
    <source>
        <dbReference type="ARBA" id="ARBA00023157"/>
    </source>
</evidence>
<sequence length="138" mass="15360">MIPRLLPLYRPSLRLLFQSRPILSRSLCSPLPKMSISYLESESGYNSAVASGEMIVVDCTAAWCGPCKMITPHYENMSKVYSGVKFYKLDIDSVPEVARKLNVRAVPTFVFFKGGRKVSEVQGANIRGVQKALEDISI</sequence>
<evidence type="ECO:0000313" key="5">
    <source>
        <dbReference type="Proteomes" id="UP000191285"/>
    </source>
</evidence>
<protein>
    <recommendedName>
        <fullName evidence="3">Thioredoxin domain-containing protein</fullName>
    </recommendedName>
</protein>
<accession>A0A1V6SMQ6</accession>
<comment type="caution">
    <text evidence="4">The sequence shown here is derived from an EMBL/GenBank/DDBJ whole genome shotgun (WGS) entry which is preliminary data.</text>
</comment>
<evidence type="ECO:0000256" key="1">
    <source>
        <dbReference type="ARBA" id="ARBA00008987"/>
    </source>
</evidence>
<feature type="domain" description="Thioredoxin" evidence="3">
    <location>
        <begin position="25"/>
        <end position="138"/>
    </location>
</feature>
<dbReference type="PRINTS" id="PR00421">
    <property type="entry name" value="THIOREDOXIN"/>
</dbReference>
<gene>
    <name evidence="4" type="ORF">PENSTE_c031G02678</name>
</gene>
<keyword evidence="2" id="KW-1015">Disulfide bond</keyword>
<dbReference type="STRING" id="303698.A0A1V6SMQ6"/>
<comment type="similarity">
    <text evidence="1">Belongs to the thioredoxin family.</text>
</comment>
<dbReference type="InterPro" id="IPR013766">
    <property type="entry name" value="Thioredoxin_domain"/>
</dbReference>
<dbReference type="Proteomes" id="UP000191285">
    <property type="component" value="Unassembled WGS sequence"/>
</dbReference>
<evidence type="ECO:0000313" key="4">
    <source>
        <dbReference type="EMBL" id="OQE14949.1"/>
    </source>
</evidence>
<reference evidence="5" key="1">
    <citation type="journal article" date="2017" name="Nat. Microbiol.">
        <title>Global analysis of biosynthetic gene clusters reveals vast potential of secondary metabolite production in Penicillium species.</title>
        <authorList>
            <person name="Nielsen J.C."/>
            <person name="Grijseels S."/>
            <person name="Prigent S."/>
            <person name="Ji B."/>
            <person name="Dainat J."/>
            <person name="Nielsen K.F."/>
            <person name="Frisvad J.C."/>
            <person name="Workman M."/>
            <person name="Nielsen J."/>
        </authorList>
    </citation>
    <scope>NUCLEOTIDE SEQUENCE [LARGE SCALE GENOMIC DNA]</scope>
    <source>
        <strain evidence="5">IBT 24891</strain>
    </source>
</reference>
<dbReference type="Gene3D" id="3.40.30.10">
    <property type="entry name" value="Glutaredoxin"/>
    <property type="match status" value="1"/>
</dbReference>
<dbReference type="Pfam" id="PF00085">
    <property type="entry name" value="Thioredoxin"/>
    <property type="match status" value="1"/>
</dbReference>
<dbReference type="PROSITE" id="PS51352">
    <property type="entry name" value="THIOREDOXIN_2"/>
    <property type="match status" value="1"/>
</dbReference>
<dbReference type="InterPro" id="IPR036249">
    <property type="entry name" value="Thioredoxin-like_sf"/>
</dbReference>
<dbReference type="PANTHER" id="PTHR46115">
    <property type="entry name" value="THIOREDOXIN-LIKE PROTEIN 1"/>
    <property type="match status" value="1"/>
</dbReference>
<dbReference type="InterPro" id="IPR017937">
    <property type="entry name" value="Thioredoxin_CS"/>
</dbReference>